<dbReference type="SUPFAM" id="SSF52058">
    <property type="entry name" value="L domain-like"/>
    <property type="match status" value="1"/>
</dbReference>
<reference evidence="2" key="1">
    <citation type="submission" date="2021-04" db="EMBL/GenBank/DDBJ databases">
        <authorList>
            <person name="Chebbi M.A.C M."/>
        </authorList>
    </citation>
    <scope>NUCLEOTIDE SEQUENCE</scope>
</reference>
<evidence type="ECO:0000256" key="1">
    <source>
        <dbReference type="SAM" id="SignalP"/>
    </source>
</evidence>
<proteinExistence type="predicted"/>
<dbReference type="InterPro" id="IPR032675">
    <property type="entry name" value="LRR_dom_sf"/>
</dbReference>
<organism evidence="2 3">
    <name type="scientific">Cotesia congregata</name>
    <name type="common">Parasitoid wasp</name>
    <name type="synonym">Apanteles congregatus</name>
    <dbReference type="NCBI Taxonomy" id="51543"/>
    <lineage>
        <taxon>Eukaryota</taxon>
        <taxon>Metazoa</taxon>
        <taxon>Ecdysozoa</taxon>
        <taxon>Arthropoda</taxon>
        <taxon>Hexapoda</taxon>
        <taxon>Insecta</taxon>
        <taxon>Pterygota</taxon>
        <taxon>Neoptera</taxon>
        <taxon>Endopterygota</taxon>
        <taxon>Hymenoptera</taxon>
        <taxon>Apocrita</taxon>
        <taxon>Ichneumonoidea</taxon>
        <taxon>Braconidae</taxon>
        <taxon>Microgastrinae</taxon>
        <taxon>Cotesia</taxon>
    </lineage>
</organism>
<dbReference type="EMBL" id="CAJNRD030001124">
    <property type="protein sequence ID" value="CAG5106183.1"/>
    <property type="molecule type" value="Genomic_DNA"/>
</dbReference>
<evidence type="ECO:0000313" key="3">
    <source>
        <dbReference type="Proteomes" id="UP000786811"/>
    </source>
</evidence>
<sequence>MLHKVFLINVLWCVFVICEIDPLSNDNDFISEKESGETLNLSNMGIMHLKNTFFNSSTVTHLDLSKNNIWKIEKGVFDSLPNLKYLNLMENVFPFKTLLANNLSNVETLILDKAIILEDQSTYSEHYREYSAYYYDNDDL</sequence>
<keyword evidence="1" id="KW-0732">Signal</keyword>
<name>A0A8J2MYY1_COTCN</name>
<feature type="signal peptide" evidence="1">
    <location>
        <begin position="1"/>
        <end position="18"/>
    </location>
</feature>
<accession>A0A8J2MYY1</accession>
<dbReference type="OrthoDB" id="2013775at2759"/>
<comment type="caution">
    <text evidence="2">The sequence shown here is derived from an EMBL/GenBank/DDBJ whole genome shotgun (WGS) entry which is preliminary data.</text>
</comment>
<dbReference type="Gene3D" id="3.80.10.10">
    <property type="entry name" value="Ribonuclease Inhibitor"/>
    <property type="match status" value="1"/>
</dbReference>
<feature type="chain" id="PRO_5035318722" evidence="1">
    <location>
        <begin position="19"/>
        <end position="140"/>
    </location>
</feature>
<evidence type="ECO:0000313" key="2">
    <source>
        <dbReference type="EMBL" id="CAG5106183.1"/>
    </source>
</evidence>
<keyword evidence="3" id="KW-1185">Reference proteome</keyword>
<dbReference type="AlphaFoldDB" id="A0A8J2MYY1"/>
<protein>
    <submittedName>
        <fullName evidence="2">Uncharacterized protein</fullName>
    </submittedName>
</protein>
<dbReference type="InterPro" id="IPR001611">
    <property type="entry name" value="Leu-rich_rpt"/>
</dbReference>
<dbReference type="Pfam" id="PF13855">
    <property type="entry name" value="LRR_8"/>
    <property type="match status" value="1"/>
</dbReference>
<gene>
    <name evidence="2" type="ORF">HICCMSTLAB_LOCUS12133</name>
</gene>
<dbReference type="Proteomes" id="UP000786811">
    <property type="component" value="Unassembled WGS sequence"/>
</dbReference>